<keyword evidence="1 2" id="KW-0472">Membrane</keyword>
<dbReference type="CDD" id="cd07185">
    <property type="entry name" value="OmpA_C-like"/>
    <property type="match status" value="1"/>
</dbReference>
<comment type="caution">
    <text evidence="4">The sequence shown here is derived from an EMBL/GenBank/DDBJ whole genome shotgun (WGS) entry which is preliminary data.</text>
</comment>
<keyword evidence="2" id="KW-0812">Transmembrane</keyword>
<evidence type="ECO:0000313" key="4">
    <source>
        <dbReference type="EMBL" id="RHA75706.1"/>
    </source>
</evidence>
<dbReference type="RefSeq" id="WP_118400405.1">
    <property type="nucleotide sequence ID" value="NZ_CABJGD010000014.1"/>
</dbReference>
<dbReference type="InterPro" id="IPR050330">
    <property type="entry name" value="Bact_OuterMem_StrucFunc"/>
</dbReference>
<dbReference type="GO" id="GO:0016020">
    <property type="term" value="C:membrane"/>
    <property type="evidence" value="ECO:0007669"/>
    <property type="project" value="UniProtKB-UniRule"/>
</dbReference>
<evidence type="ECO:0000256" key="1">
    <source>
        <dbReference type="PROSITE-ProRule" id="PRU00473"/>
    </source>
</evidence>
<dbReference type="SUPFAM" id="SSF103088">
    <property type="entry name" value="OmpA-like"/>
    <property type="match status" value="1"/>
</dbReference>
<dbReference type="PROSITE" id="PS51257">
    <property type="entry name" value="PROKAR_LIPOPROTEIN"/>
    <property type="match status" value="1"/>
</dbReference>
<protein>
    <submittedName>
        <fullName evidence="4">OmpA family protein</fullName>
    </submittedName>
</protein>
<dbReference type="PROSITE" id="PS51123">
    <property type="entry name" value="OMPA_2"/>
    <property type="match status" value="1"/>
</dbReference>
<gene>
    <name evidence="4" type="ORF">DW921_07845</name>
</gene>
<sequence length="239" mass="24385">MKKTTNIVALLLSGCLILSGCGMSNTAKGGLIGGGGGAALGALVGGLAGKGKGAAIGAAVGAAVGTGAGVLIGKKMDKAAQQAQQIEGAEVEQVTDNNGLQAVKVTFDSGILFTTSSATLSSAAKASLSKFANNVLNQNRDMDVAIYGYTDNQGWRNSTKEQSVQKNLNLSQERAQSVSSYLLGCGVSASQIKSVEGMGESNPVADNSTEAGRQENRRVEVYMYASQQMIQQAEAGTLQ</sequence>
<dbReference type="InterPro" id="IPR006665">
    <property type="entry name" value="OmpA-like"/>
</dbReference>
<proteinExistence type="predicted"/>
<dbReference type="InterPro" id="IPR036737">
    <property type="entry name" value="OmpA-like_sf"/>
</dbReference>
<dbReference type="Proteomes" id="UP000283855">
    <property type="component" value="Unassembled WGS sequence"/>
</dbReference>
<dbReference type="Pfam" id="PF00691">
    <property type="entry name" value="OmpA"/>
    <property type="match status" value="1"/>
</dbReference>
<organism evidence="4 5">
    <name type="scientific">Phocaeicola coprophilus</name>
    <dbReference type="NCBI Taxonomy" id="387090"/>
    <lineage>
        <taxon>Bacteria</taxon>
        <taxon>Pseudomonadati</taxon>
        <taxon>Bacteroidota</taxon>
        <taxon>Bacteroidia</taxon>
        <taxon>Bacteroidales</taxon>
        <taxon>Bacteroidaceae</taxon>
        <taxon>Phocaeicola</taxon>
    </lineage>
</organism>
<feature type="domain" description="OmpA-like" evidence="3">
    <location>
        <begin position="100"/>
        <end position="227"/>
    </location>
</feature>
<reference evidence="4 5" key="1">
    <citation type="submission" date="2018-08" db="EMBL/GenBank/DDBJ databases">
        <title>A genome reference for cultivated species of the human gut microbiota.</title>
        <authorList>
            <person name="Zou Y."/>
            <person name="Xue W."/>
            <person name="Luo G."/>
        </authorList>
    </citation>
    <scope>NUCLEOTIDE SEQUENCE [LARGE SCALE GENOMIC DNA]</scope>
    <source>
        <strain evidence="4 5">AM42-38</strain>
    </source>
</reference>
<keyword evidence="2" id="KW-1133">Transmembrane helix</keyword>
<dbReference type="InterPro" id="IPR039567">
    <property type="entry name" value="Gly-zipper"/>
</dbReference>
<dbReference type="Gene3D" id="3.30.1330.60">
    <property type="entry name" value="OmpA-like domain"/>
    <property type="match status" value="1"/>
</dbReference>
<dbReference type="Pfam" id="PF13488">
    <property type="entry name" value="Gly-zipper_Omp"/>
    <property type="match status" value="1"/>
</dbReference>
<dbReference type="EMBL" id="QSFT01000014">
    <property type="protein sequence ID" value="RHA75706.1"/>
    <property type="molecule type" value="Genomic_DNA"/>
</dbReference>
<dbReference type="PANTHER" id="PTHR30329">
    <property type="entry name" value="STATOR ELEMENT OF FLAGELLAR MOTOR COMPLEX"/>
    <property type="match status" value="1"/>
</dbReference>
<accession>A0A413SZV0</accession>
<dbReference type="AlphaFoldDB" id="A0A413SZV0"/>
<evidence type="ECO:0000256" key="2">
    <source>
        <dbReference type="SAM" id="Phobius"/>
    </source>
</evidence>
<evidence type="ECO:0000313" key="5">
    <source>
        <dbReference type="Proteomes" id="UP000283855"/>
    </source>
</evidence>
<evidence type="ECO:0000259" key="3">
    <source>
        <dbReference type="PROSITE" id="PS51123"/>
    </source>
</evidence>
<name>A0A413SZV0_9BACT</name>
<dbReference type="PANTHER" id="PTHR30329:SF21">
    <property type="entry name" value="LIPOPROTEIN YIAD-RELATED"/>
    <property type="match status" value="1"/>
</dbReference>
<feature type="transmembrane region" description="Helical" evidence="2">
    <location>
        <begin position="53"/>
        <end position="72"/>
    </location>
</feature>